<dbReference type="EMBL" id="CP032101">
    <property type="protein sequence ID" value="AXX87414.1"/>
    <property type="molecule type" value="Genomic_DNA"/>
</dbReference>
<evidence type="ECO:0000313" key="1">
    <source>
        <dbReference type="EMBL" id="AXX87414.1"/>
    </source>
</evidence>
<dbReference type="EMBL" id="NXAO01000012">
    <property type="protein sequence ID" value="PHO16244.1"/>
    <property type="molecule type" value="Genomic_DNA"/>
</dbReference>
<evidence type="ECO:0000313" key="2">
    <source>
        <dbReference type="EMBL" id="PHO16244.1"/>
    </source>
</evidence>
<dbReference type="KEGG" id="amar:AMRN_1682"/>
<dbReference type="Proteomes" id="UP000224740">
    <property type="component" value="Unassembled WGS sequence"/>
</dbReference>
<evidence type="ECO:0008006" key="5">
    <source>
        <dbReference type="Google" id="ProtNLM"/>
    </source>
</evidence>
<sequence length="378" mass="45218">MQEFKITDEIKNLDLTNIRSNLFHYKYDNKYLKNLYTKDGTLKEESKESPTYHSFKGEVFENIIYEHLLRFAQNNDEIKRFILKGPHQNKNNIFKKNGLLIDKGAQIVYKSVYKDISEFDALFFTKDSIYFVEMSKSKKTSGLNKRLFKKFALLKLLFPSFEIKALIVLTQGSIGLSRFPDYCTIWITKEFDDEQILKELILNKERKETLVEYKDKKFIEAINVRYKKFSYFETLEWILHKSRAHQTHAVDLSFFKCKKLFLYFDIFTKLYIGFITIKDFKQLVPYEGDAKEDRVLVTIEKINQKKFEIVYYLRQTNHKLKRVSYSKEKLSIEDKDPEGFTNKETRFISKILLPEHRLLIKNINNLSKKLEEKYLVSL</sequence>
<dbReference type="Proteomes" id="UP000264693">
    <property type="component" value="Chromosome"/>
</dbReference>
<dbReference type="RefSeq" id="WP_099310260.1">
    <property type="nucleotide sequence ID" value="NZ_CP032101.1"/>
</dbReference>
<evidence type="ECO:0000313" key="4">
    <source>
        <dbReference type="Proteomes" id="UP000264693"/>
    </source>
</evidence>
<reference evidence="2" key="2">
    <citation type="submission" date="2017-09" db="EMBL/GenBank/DDBJ databases">
        <authorList>
            <person name="Perez-Cataluna A."/>
            <person name="Figueras M.J."/>
            <person name="Salas-Masso N."/>
        </authorList>
    </citation>
    <scope>NUCLEOTIDE SEQUENCE</scope>
    <source>
        <strain evidence="2">CECT 7727</strain>
    </source>
</reference>
<keyword evidence="3" id="KW-1185">Reference proteome</keyword>
<reference evidence="3" key="1">
    <citation type="submission" date="2017-09" db="EMBL/GenBank/DDBJ databases">
        <title>Arcobacter canalis sp. nov., a new species isolated from a water canal contaminated with urban sewage.</title>
        <authorList>
            <person name="Perez-Cataluna A."/>
            <person name="Salas-Masso N."/>
            <person name="Figueras M.J."/>
        </authorList>
    </citation>
    <scope>NUCLEOTIDE SEQUENCE [LARGE SCALE GENOMIC DNA]</scope>
    <source>
        <strain evidence="3">CECT 7727</strain>
    </source>
</reference>
<evidence type="ECO:0000313" key="3">
    <source>
        <dbReference type="Proteomes" id="UP000224740"/>
    </source>
</evidence>
<proteinExistence type="predicted"/>
<accession>A0A347TLD6</accession>
<organism evidence="1 4">
    <name type="scientific">Malaciobacter marinus</name>
    <dbReference type="NCBI Taxonomy" id="505249"/>
    <lineage>
        <taxon>Bacteria</taxon>
        <taxon>Pseudomonadati</taxon>
        <taxon>Campylobacterota</taxon>
        <taxon>Epsilonproteobacteria</taxon>
        <taxon>Campylobacterales</taxon>
        <taxon>Arcobacteraceae</taxon>
        <taxon>Malaciobacter</taxon>
    </lineage>
</organism>
<reference evidence="1 4" key="3">
    <citation type="submission" date="2018-08" db="EMBL/GenBank/DDBJ databases">
        <title>Complete genome of the Arcobacter marinus type strain JCM 15502.</title>
        <authorList>
            <person name="Miller W.G."/>
            <person name="Yee E."/>
            <person name="Huynh S."/>
            <person name="Parker C.T."/>
        </authorList>
    </citation>
    <scope>NUCLEOTIDE SEQUENCE [LARGE SCALE GENOMIC DNA]</scope>
    <source>
        <strain evidence="1 4">JCM 15502</strain>
    </source>
</reference>
<protein>
    <recommendedName>
        <fullName evidence="5">PD-(D/E)XK nuclease superfamily protein</fullName>
    </recommendedName>
</protein>
<dbReference type="AlphaFoldDB" id="A0A347TLD6"/>
<name>A0A347TLD6_9BACT</name>
<gene>
    <name evidence="1" type="ORF">AMRN_1682</name>
    <name evidence="2" type="ORF">CPH92_02785</name>
</gene>